<comment type="caution">
    <text evidence="1">The sequence shown here is derived from an EMBL/GenBank/DDBJ whole genome shotgun (WGS) entry which is preliminary data.</text>
</comment>
<protein>
    <submittedName>
        <fullName evidence="1">Uncharacterized protein</fullName>
    </submittedName>
</protein>
<proteinExistence type="predicted"/>
<name>A0A645BJG0_9ZZZZ</name>
<evidence type="ECO:0000313" key="1">
    <source>
        <dbReference type="EMBL" id="MPM65609.1"/>
    </source>
</evidence>
<gene>
    <name evidence="1" type="ORF">SDC9_112506</name>
</gene>
<dbReference type="EMBL" id="VSSQ01020609">
    <property type="protein sequence ID" value="MPM65609.1"/>
    <property type="molecule type" value="Genomic_DNA"/>
</dbReference>
<sequence>MRHRSRQHDFSSIPRLNDILKGDVSGGTIAMFWVVGCSFYLSSQREVQLRIVACQVDLARFAICKLEQNRIPFAATSGVWHHFHRIHAGFHCIGRDVDDVYGVHF</sequence>
<accession>A0A645BJG0</accession>
<reference evidence="1" key="1">
    <citation type="submission" date="2019-08" db="EMBL/GenBank/DDBJ databases">
        <authorList>
            <person name="Kucharzyk K."/>
            <person name="Murdoch R.W."/>
            <person name="Higgins S."/>
            <person name="Loffler F."/>
        </authorList>
    </citation>
    <scope>NUCLEOTIDE SEQUENCE</scope>
</reference>
<dbReference type="AlphaFoldDB" id="A0A645BJG0"/>
<organism evidence="1">
    <name type="scientific">bioreactor metagenome</name>
    <dbReference type="NCBI Taxonomy" id="1076179"/>
    <lineage>
        <taxon>unclassified sequences</taxon>
        <taxon>metagenomes</taxon>
        <taxon>ecological metagenomes</taxon>
    </lineage>
</organism>